<protein>
    <submittedName>
        <fullName evidence="1">Uncharacterized protein</fullName>
    </submittedName>
</protein>
<evidence type="ECO:0000313" key="2">
    <source>
        <dbReference type="Proteomes" id="UP001056120"/>
    </source>
</evidence>
<dbReference type="Proteomes" id="UP001056120">
    <property type="component" value="Linkage Group LG13"/>
</dbReference>
<reference evidence="1 2" key="2">
    <citation type="journal article" date="2022" name="Mol. Ecol. Resour.">
        <title>The genomes of chicory, endive, great burdock and yacon provide insights into Asteraceae paleo-polyploidization history and plant inulin production.</title>
        <authorList>
            <person name="Fan W."/>
            <person name="Wang S."/>
            <person name="Wang H."/>
            <person name="Wang A."/>
            <person name="Jiang F."/>
            <person name="Liu H."/>
            <person name="Zhao H."/>
            <person name="Xu D."/>
            <person name="Zhang Y."/>
        </authorList>
    </citation>
    <scope>NUCLEOTIDE SEQUENCE [LARGE SCALE GENOMIC DNA]</scope>
    <source>
        <strain evidence="2">cv. Yunnan</strain>
        <tissue evidence="1">Leaves</tissue>
    </source>
</reference>
<dbReference type="EMBL" id="CM042030">
    <property type="protein sequence ID" value="KAI3786996.1"/>
    <property type="molecule type" value="Genomic_DNA"/>
</dbReference>
<comment type="caution">
    <text evidence="1">The sequence shown here is derived from an EMBL/GenBank/DDBJ whole genome shotgun (WGS) entry which is preliminary data.</text>
</comment>
<keyword evidence="2" id="KW-1185">Reference proteome</keyword>
<reference evidence="2" key="1">
    <citation type="journal article" date="2022" name="Mol. Ecol. Resour.">
        <title>The genomes of chicory, endive, great burdock and yacon provide insights into Asteraceae palaeo-polyploidization history and plant inulin production.</title>
        <authorList>
            <person name="Fan W."/>
            <person name="Wang S."/>
            <person name="Wang H."/>
            <person name="Wang A."/>
            <person name="Jiang F."/>
            <person name="Liu H."/>
            <person name="Zhao H."/>
            <person name="Xu D."/>
            <person name="Zhang Y."/>
        </authorList>
    </citation>
    <scope>NUCLEOTIDE SEQUENCE [LARGE SCALE GENOMIC DNA]</scope>
    <source>
        <strain evidence="2">cv. Yunnan</strain>
    </source>
</reference>
<gene>
    <name evidence="1" type="ORF">L1987_41133</name>
</gene>
<evidence type="ECO:0000313" key="1">
    <source>
        <dbReference type="EMBL" id="KAI3786996.1"/>
    </source>
</evidence>
<sequence>MLSNPFLEMLSTPNGEKVGNSPPPMASFRKICTMCSSLPDMARVMRNSPFRMTEHPPCLLPTSSRLNQYNHFSSSCYFSAGQRYTRKIATCYFFAILGQRGKPGTNLLLFARP</sequence>
<accession>A0ACB9GUV5</accession>
<organism evidence="1 2">
    <name type="scientific">Smallanthus sonchifolius</name>
    <dbReference type="NCBI Taxonomy" id="185202"/>
    <lineage>
        <taxon>Eukaryota</taxon>
        <taxon>Viridiplantae</taxon>
        <taxon>Streptophyta</taxon>
        <taxon>Embryophyta</taxon>
        <taxon>Tracheophyta</taxon>
        <taxon>Spermatophyta</taxon>
        <taxon>Magnoliopsida</taxon>
        <taxon>eudicotyledons</taxon>
        <taxon>Gunneridae</taxon>
        <taxon>Pentapetalae</taxon>
        <taxon>asterids</taxon>
        <taxon>campanulids</taxon>
        <taxon>Asterales</taxon>
        <taxon>Asteraceae</taxon>
        <taxon>Asteroideae</taxon>
        <taxon>Heliantheae alliance</taxon>
        <taxon>Millerieae</taxon>
        <taxon>Smallanthus</taxon>
    </lineage>
</organism>
<proteinExistence type="predicted"/>
<name>A0ACB9GUV5_9ASTR</name>